<protein>
    <submittedName>
        <fullName evidence="5">GntR family transcriptional regulator</fullName>
    </submittedName>
</protein>
<evidence type="ECO:0000313" key="6">
    <source>
        <dbReference type="Proteomes" id="UP000053690"/>
    </source>
</evidence>
<feature type="domain" description="HTH gntR-type" evidence="4">
    <location>
        <begin position="6"/>
        <end position="73"/>
    </location>
</feature>
<evidence type="ECO:0000256" key="3">
    <source>
        <dbReference type="ARBA" id="ARBA00023163"/>
    </source>
</evidence>
<gene>
    <name evidence="5" type="ORF">AVO44_18835</name>
</gene>
<keyword evidence="6" id="KW-1185">Reference proteome</keyword>
<dbReference type="SMART" id="SM00345">
    <property type="entry name" value="HTH_GNTR"/>
    <property type="match status" value="1"/>
</dbReference>
<dbReference type="Pfam" id="PF07729">
    <property type="entry name" value="FCD"/>
    <property type="match status" value="1"/>
</dbReference>
<dbReference type="PANTHER" id="PTHR43537">
    <property type="entry name" value="TRANSCRIPTIONAL REGULATOR, GNTR FAMILY"/>
    <property type="match status" value="1"/>
</dbReference>
<comment type="caution">
    <text evidence="5">The sequence shown here is derived from an EMBL/GenBank/DDBJ whole genome shotgun (WGS) entry which is preliminary data.</text>
</comment>
<dbReference type="Gene3D" id="1.20.120.530">
    <property type="entry name" value="GntR ligand-binding domain-like"/>
    <property type="match status" value="1"/>
</dbReference>
<dbReference type="SUPFAM" id="SSF48008">
    <property type="entry name" value="GntR ligand-binding domain-like"/>
    <property type="match status" value="1"/>
</dbReference>
<evidence type="ECO:0000256" key="2">
    <source>
        <dbReference type="ARBA" id="ARBA00023125"/>
    </source>
</evidence>
<dbReference type="RefSeq" id="WP_068340550.1">
    <property type="nucleotide sequence ID" value="NZ_LQBP01000013.1"/>
</dbReference>
<dbReference type="PANTHER" id="PTHR43537:SF53">
    <property type="entry name" value="HTH-TYPE TRANSCRIPTIONAL REPRESSOR NANR"/>
    <property type="match status" value="1"/>
</dbReference>
<sequence length="236" mass="26272">MKDDAKSRKDALRDHLRESILTLRLQPGADLDEVYLSDAFGLSRTPLREVFRQMAGEGYLDLRTNRSARVSEMSYTTLRDFFLAAPMIYGAILRLAAQNATRAQIDDLKDAQQVFKHALRSGSGEDRALANNRFHDVTGEMSGNVYLLPSFNRLLIDHARIGMTFYRPQTAKMPENLSEASRQHDAIIAAIEAGDEAAAAQLAEDHWNLSRDQIEMFVMPAALDVPLGAAPNLKPA</sequence>
<reference evidence="6" key="1">
    <citation type="submission" date="2015-12" db="EMBL/GenBank/DDBJ databases">
        <authorList>
            <person name="Zhang G."/>
            <person name="Stingl U."/>
        </authorList>
    </citation>
    <scope>NUCLEOTIDE SEQUENCE [LARGE SCALE GENOMIC DNA]</scope>
    <source>
        <strain evidence="6">ZGT108</strain>
    </source>
</reference>
<dbReference type="OrthoDB" id="8638122at2"/>
<evidence type="ECO:0000256" key="1">
    <source>
        <dbReference type="ARBA" id="ARBA00023015"/>
    </source>
</evidence>
<dbReference type="SUPFAM" id="SSF46785">
    <property type="entry name" value="Winged helix' DNA-binding domain"/>
    <property type="match status" value="1"/>
</dbReference>
<organism evidence="5 6">
    <name type="scientific">Ruegeria profundi</name>
    <dbReference type="NCBI Taxonomy" id="1685378"/>
    <lineage>
        <taxon>Bacteria</taxon>
        <taxon>Pseudomonadati</taxon>
        <taxon>Pseudomonadota</taxon>
        <taxon>Alphaproteobacteria</taxon>
        <taxon>Rhodobacterales</taxon>
        <taxon>Roseobacteraceae</taxon>
        <taxon>Ruegeria</taxon>
    </lineage>
</organism>
<evidence type="ECO:0000313" key="5">
    <source>
        <dbReference type="EMBL" id="KUJ77097.1"/>
    </source>
</evidence>
<dbReference type="GO" id="GO:0003700">
    <property type="term" value="F:DNA-binding transcription factor activity"/>
    <property type="evidence" value="ECO:0007669"/>
    <property type="project" value="InterPro"/>
</dbReference>
<evidence type="ECO:0000259" key="4">
    <source>
        <dbReference type="PROSITE" id="PS50949"/>
    </source>
</evidence>
<dbReference type="AlphaFoldDB" id="A0A0X3TMV2"/>
<dbReference type="InterPro" id="IPR008920">
    <property type="entry name" value="TF_FadR/GntR_C"/>
</dbReference>
<dbReference type="Pfam" id="PF00392">
    <property type="entry name" value="GntR"/>
    <property type="match status" value="1"/>
</dbReference>
<name>A0A0X3TMV2_9RHOB</name>
<keyword evidence="2" id="KW-0238">DNA-binding</keyword>
<accession>A0A0X3TMV2</accession>
<dbReference type="InterPro" id="IPR011711">
    <property type="entry name" value="GntR_C"/>
</dbReference>
<dbReference type="Gene3D" id="1.10.10.10">
    <property type="entry name" value="Winged helix-like DNA-binding domain superfamily/Winged helix DNA-binding domain"/>
    <property type="match status" value="1"/>
</dbReference>
<proteinExistence type="predicted"/>
<keyword evidence="3" id="KW-0804">Transcription</keyword>
<dbReference type="GO" id="GO:0003677">
    <property type="term" value="F:DNA binding"/>
    <property type="evidence" value="ECO:0007669"/>
    <property type="project" value="UniProtKB-KW"/>
</dbReference>
<dbReference type="InterPro" id="IPR000524">
    <property type="entry name" value="Tscrpt_reg_HTH_GntR"/>
</dbReference>
<dbReference type="EMBL" id="LQBP01000013">
    <property type="protein sequence ID" value="KUJ77097.1"/>
    <property type="molecule type" value="Genomic_DNA"/>
</dbReference>
<dbReference type="InterPro" id="IPR036390">
    <property type="entry name" value="WH_DNA-bd_sf"/>
</dbReference>
<dbReference type="InterPro" id="IPR036388">
    <property type="entry name" value="WH-like_DNA-bd_sf"/>
</dbReference>
<dbReference type="PROSITE" id="PS50949">
    <property type="entry name" value="HTH_GNTR"/>
    <property type="match status" value="1"/>
</dbReference>
<keyword evidence="1" id="KW-0805">Transcription regulation</keyword>
<dbReference type="SMART" id="SM00895">
    <property type="entry name" value="FCD"/>
    <property type="match status" value="1"/>
</dbReference>
<dbReference type="Proteomes" id="UP000053690">
    <property type="component" value="Unassembled WGS sequence"/>
</dbReference>
<dbReference type="STRING" id="1685378.AVO44_18835"/>